<proteinExistence type="predicted"/>
<accession>A0A6A4GZ70</accession>
<dbReference type="OrthoDB" id="9991317at2759"/>
<evidence type="ECO:0000259" key="1">
    <source>
        <dbReference type="Pfam" id="PF12770"/>
    </source>
</evidence>
<organism evidence="2 3">
    <name type="scientific">Gymnopus androsaceus JB14</name>
    <dbReference type="NCBI Taxonomy" id="1447944"/>
    <lineage>
        <taxon>Eukaryota</taxon>
        <taxon>Fungi</taxon>
        <taxon>Dikarya</taxon>
        <taxon>Basidiomycota</taxon>
        <taxon>Agaricomycotina</taxon>
        <taxon>Agaricomycetes</taxon>
        <taxon>Agaricomycetidae</taxon>
        <taxon>Agaricales</taxon>
        <taxon>Marasmiineae</taxon>
        <taxon>Omphalotaceae</taxon>
        <taxon>Gymnopus</taxon>
    </lineage>
</organism>
<dbReference type="InterPro" id="IPR011990">
    <property type="entry name" value="TPR-like_helical_dom_sf"/>
</dbReference>
<dbReference type="PANTHER" id="PTHR10098:SF108">
    <property type="entry name" value="TETRATRICOPEPTIDE REPEAT PROTEIN 28"/>
    <property type="match status" value="1"/>
</dbReference>
<sequence>DWSYPYNNLGIAHLLLYRHSSDVQYLERSIQYHSQALHLRTSNHVLRFSSCMNMANSFLLRFERNGNPDDFTCAMGHYREAVALCPMTHSQHSLVLGNMAECLRISFQLTAKPDILEEGISILHHVCALVKKSGNYAAMNVSLFMNLGNLLITRFTLAGNTQDIDEAIQQYQSFLNAVSIDHYAYAECLSGLGSAFQSRFQLTGSADFLEESINCHRQAVNSCSDTNPRRLYLLNNLANTLDSRNHWVSDLEEGDFQEAIDLHRMALSLTSSQHPKFSVYAANLGMSLSLYSYALSDIVIAEEAMTLFQNAVENEFSSVLDRLSAAVDWAFFGRTMARGHRSTTGAYTHALQALQQCLVTCSTVEIQHALLASSRLESPTTLASDAASYAVELGSLKEAVEILEQGRTLLWSELRSLRTPLTQLRTVNENLAQDYTTTCRALEILAVSSHDAPRLVESRGTTALEILRMRRQELMRKRDGLLSVIRALPGFENFLKAVRFDTLRMAASKGPVILINLSIFRSDAIILYSNDTLDCISLSTDIPSMMQKISTEITRTEAETIRYSVPYRPAGDVMTQVFRSLWIKVCKPVVQQLRIAGVKEQTRIWWCPTGKLAELPIHAAGPYSKGEKNLSDIFISSYTSTLCSLIRARDTITEAPRLFPSRLLAVGQLKEELKNLEDIFGSELTTMRDTDATSDAVVTALQNHPWVHLACHGNINPTLPFRSGFKLHEGYLTLLQIMEARLPNAELAFMAACHSAAVERRTPDENISLVAALQFCGFRSTVGTLWTMWDGDGPALTKEFYTYLMGEGGGDPSSSAISLHLATKAMRDRGVQPERWATFVHIG</sequence>
<keyword evidence="3" id="KW-1185">Reference proteome</keyword>
<dbReference type="InterPro" id="IPR024983">
    <property type="entry name" value="CHAT_dom"/>
</dbReference>
<feature type="non-terminal residue" evidence="2">
    <location>
        <position position="843"/>
    </location>
</feature>
<dbReference type="Gene3D" id="1.25.40.10">
    <property type="entry name" value="Tetratricopeptide repeat domain"/>
    <property type="match status" value="1"/>
</dbReference>
<dbReference type="PANTHER" id="PTHR10098">
    <property type="entry name" value="RAPSYN-RELATED"/>
    <property type="match status" value="1"/>
</dbReference>
<dbReference type="Pfam" id="PF12770">
    <property type="entry name" value="CHAT"/>
    <property type="match status" value="1"/>
</dbReference>
<feature type="non-terminal residue" evidence="2">
    <location>
        <position position="1"/>
    </location>
</feature>
<dbReference type="SUPFAM" id="SSF48452">
    <property type="entry name" value="TPR-like"/>
    <property type="match status" value="1"/>
</dbReference>
<dbReference type="AlphaFoldDB" id="A0A6A4GZ70"/>
<dbReference type="Proteomes" id="UP000799118">
    <property type="component" value="Unassembled WGS sequence"/>
</dbReference>
<evidence type="ECO:0000313" key="3">
    <source>
        <dbReference type="Proteomes" id="UP000799118"/>
    </source>
</evidence>
<dbReference type="EMBL" id="ML769660">
    <property type="protein sequence ID" value="KAE9390385.1"/>
    <property type="molecule type" value="Genomic_DNA"/>
</dbReference>
<evidence type="ECO:0000313" key="2">
    <source>
        <dbReference type="EMBL" id="KAE9390385.1"/>
    </source>
</evidence>
<protein>
    <recommendedName>
        <fullName evidence="1">CHAT domain-containing protein</fullName>
    </recommendedName>
</protein>
<name>A0A6A4GZ70_9AGAR</name>
<gene>
    <name evidence="2" type="ORF">BT96DRAFT_747781</name>
</gene>
<feature type="domain" description="CHAT" evidence="1">
    <location>
        <begin position="578"/>
        <end position="843"/>
    </location>
</feature>
<reference evidence="2" key="1">
    <citation type="journal article" date="2019" name="Environ. Microbiol.">
        <title>Fungal ecological strategies reflected in gene transcription - a case study of two litter decomposers.</title>
        <authorList>
            <person name="Barbi F."/>
            <person name="Kohler A."/>
            <person name="Barry K."/>
            <person name="Baskaran P."/>
            <person name="Daum C."/>
            <person name="Fauchery L."/>
            <person name="Ihrmark K."/>
            <person name="Kuo A."/>
            <person name="LaButti K."/>
            <person name="Lipzen A."/>
            <person name="Morin E."/>
            <person name="Grigoriev I.V."/>
            <person name="Henrissat B."/>
            <person name="Lindahl B."/>
            <person name="Martin F."/>
        </authorList>
    </citation>
    <scope>NUCLEOTIDE SEQUENCE</scope>
    <source>
        <strain evidence="2">JB14</strain>
    </source>
</reference>